<keyword evidence="7" id="KW-0325">Glycoprotein</keyword>
<evidence type="ECO:0000313" key="11">
    <source>
        <dbReference type="EMBL" id="GAB1292918.1"/>
    </source>
</evidence>
<evidence type="ECO:0000256" key="8">
    <source>
        <dbReference type="SAM" id="MobiDB-lite"/>
    </source>
</evidence>
<feature type="compositionally biased region" description="Low complexity" evidence="8">
    <location>
        <begin position="1775"/>
        <end position="2249"/>
    </location>
</feature>
<evidence type="ECO:0000256" key="2">
    <source>
        <dbReference type="ARBA" id="ARBA00022525"/>
    </source>
</evidence>
<dbReference type="EMBL" id="BAAFST010000007">
    <property type="protein sequence ID" value="GAB1292918.1"/>
    <property type="molecule type" value="Genomic_DNA"/>
</dbReference>
<dbReference type="Pfam" id="PF25962">
    <property type="entry name" value="TIL_OTOGL_Mucin"/>
    <property type="match status" value="1"/>
</dbReference>
<evidence type="ECO:0000256" key="5">
    <source>
        <dbReference type="ARBA" id="ARBA00023008"/>
    </source>
</evidence>
<dbReference type="SUPFAM" id="SSF57603">
    <property type="entry name" value="FnI-like domain"/>
    <property type="match status" value="1"/>
</dbReference>
<dbReference type="PANTHER" id="PTHR11339:SF371">
    <property type="entry name" value="MUCIN-2"/>
    <property type="match status" value="1"/>
</dbReference>
<dbReference type="Gene3D" id="2.10.25.10">
    <property type="entry name" value="Laminin"/>
    <property type="match status" value="2"/>
</dbReference>
<evidence type="ECO:0000256" key="3">
    <source>
        <dbReference type="ARBA" id="ARBA00022729"/>
    </source>
</evidence>
<feature type="domain" description="VWFD" evidence="10">
    <location>
        <begin position="386"/>
        <end position="561"/>
    </location>
</feature>
<proteinExistence type="predicted"/>
<dbReference type="InterPro" id="IPR058753">
    <property type="entry name" value="TIL_OTOGL_Mucin"/>
</dbReference>
<dbReference type="InterPro" id="IPR002919">
    <property type="entry name" value="TIL_dom"/>
</dbReference>
<dbReference type="SMART" id="SM00832">
    <property type="entry name" value="C8"/>
    <property type="match status" value="3"/>
</dbReference>
<organism evidence="11 12">
    <name type="scientific">Apodemus speciosus</name>
    <name type="common">Large Japanese field mouse</name>
    <dbReference type="NCBI Taxonomy" id="105296"/>
    <lineage>
        <taxon>Eukaryota</taxon>
        <taxon>Metazoa</taxon>
        <taxon>Chordata</taxon>
        <taxon>Craniata</taxon>
        <taxon>Vertebrata</taxon>
        <taxon>Euteleostomi</taxon>
        <taxon>Mammalia</taxon>
        <taxon>Eutheria</taxon>
        <taxon>Euarchontoglires</taxon>
        <taxon>Glires</taxon>
        <taxon>Rodentia</taxon>
        <taxon>Myomorpha</taxon>
        <taxon>Muroidea</taxon>
        <taxon>Muridae</taxon>
        <taxon>Murinae</taxon>
        <taxon>Apodemus</taxon>
    </lineage>
</organism>
<dbReference type="SMART" id="SM00215">
    <property type="entry name" value="VWC_out"/>
    <property type="match status" value="2"/>
</dbReference>
<feature type="domain" description="VWFD" evidence="10">
    <location>
        <begin position="32"/>
        <end position="204"/>
    </location>
</feature>
<feature type="domain" description="VWFD" evidence="10">
    <location>
        <begin position="856"/>
        <end position="1049"/>
    </location>
</feature>
<protein>
    <submittedName>
        <fullName evidence="11">Mucin-2</fullName>
    </submittedName>
</protein>
<keyword evidence="2" id="KW-0964">Secreted</keyword>
<dbReference type="PROSITE" id="PS51233">
    <property type="entry name" value="VWFD"/>
    <property type="match status" value="3"/>
</dbReference>
<evidence type="ECO:0000256" key="4">
    <source>
        <dbReference type="ARBA" id="ARBA00022737"/>
    </source>
</evidence>
<comment type="subcellular location">
    <subcellularLocation>
        <location evidence="1">Secreted</location>
    </subcellularLocation>
</comment>
<feature type="compositionally biased region" description="Low complexity" evidence="8">
    <location>
        <begin position="2612"/>
        <end position="2691"/>
    </location>
</feature>
<dbReference type="PANTHER" id="PTHR11339">
    <property type="entry name" value="EXTRACELLULAR MATRIX GLYCOPROTEIN RELATED"/>
    <property type="match status" value="1"/>
</dbReference>
<evidence type="ECO:0000256" key="1">
    <source>
        <dbReference type="ARBA" id="ARBA00004613"/>
    </source>
</evidence>
<dbReference type="Pfam" id="PF08742">
    <property type="entry name" value="C8"/>
    <property type="match status" value="3"/>
</dbReference>
<keyword evidence="3 9" id="KW-0732">Signal</keyword>
<dbReference type="CDD" id="cd19941">
    <property type="entry name" value="TIL"/>
    <property type="match status" value="2"/>
</dbReference>
<evidence type="ECO:0000313" key="12">
    <source>
        <dbReference type="Proteomes" id="UP001623349"/>
    </source>
</evidence>
<feature type="compositionally biased region" description="Low complexity" evidence="8">
    <location>
        <begin position="2390"/>
        <end position="2604"/>
    </location>
</feature>
<keyword evidence="12" id="KW-1185">Reference proteome</keyword>
<feature type="region of interest" description="Disordered" evidence="8">
    <location>
        <begin position="1431"/>
        <end position="1667"/>
    </location>
</feature>
<sequence length="2788" mass="295911">MGLPLARLVAVCLVLALAQGSELQTEARSRNHVCSTWGDFHYKTFDGDVFRFPGLCDYNFASDCRDSYKEFAVHLKRSLGEAEGHPQIESVLITIKDDTIYLTHKLAVVNGAMVSTPHYSSGLLIEKNDAYTKVYSRAGLSLMWNREDALMVELDSRFQNHTCGLCGDFNGMQINNEFFSDGIYFSAIEFGNMQKINKPEVECEDPEAVQDPESCSEHRAECERLLTSTAFEDCQARVPVELYVRACMHDRCQCPQGGACECSTLAEFSRQCSHAGGRPENWRTASLCPKKCPGNMVYLESSSPCVDTCSHLEVSSLCEEHYMDGCFCPEGTVYDDITGSGCIPVSQCHCKLHGHLYMPGQEITNDCEQCVCNAGRWVCKDLPCPETCALEGGSHITTFDGKKFTFHGDCYYVLTKSDHNESYALLGELASCGSTDTQTCLKTVVLLTDNKKSVVVFKSGGSVLLNEMEVTLPHVAASFSIFQPSSYHIVVNTIFGLRLQIQLIPVMQLFVTLDQAAQGQVQGLCGNFNGLESDDFMTSGGMVEATGAGFANTWKAQSSCHDKLDWLDDPCSLNIESANYAEHWCSLLKRSETPFARCHLAVDPTEYYKRCKYDTCNCQNNEDCMCAALSSYARACAAKGVMLWGWRESVCNKDVHSCPSSQIFMYNLTTCQQTCRSLSEGDTHCLKGFAPVEGCGCPDNTFMDEKGRCVPLAKCSCYHHGLYLEAGDVILRQEERCICRNGRLQCTRVRLIGQTCKDPKILVDCNNVTALAVQKPRATSCQTLVAGYYHTECISGCVCPDGLLDDGRGGCVVEDDCPCIHNKELYAPGREIKLDCNNTCICQRGRWECTRYACHSTCSIYGSGHYITFDGKHYDFDGHCSYVAVQDRPSYSPLCSSMTSPSLDNRRSGWDYCGQNSTGSFSIITENVPCGTTGVTCSKAIKIFIGGTELKLVDKHRVVKQLEEGHHVPYITREVGQYLVVEASSGIIVIWDKKTTIFIKLDPSYKGTVCGLCGNFDDQTKNDFTTRDHMVVTSELDFGNSWKEASTCPDVSHNPDPCSLNPHRRSWAEKQCSIIKSRVFKVCHSKVDPTVFYEACVHDSCSCDTGGDCECFCSAVASYAQECTKAEACVFWRTPDLCPIFCDYYNPPDECEWHYEPCGNRSFETCRTLNGIHSNISVSYLEGCYPRCPEDRPIYDEDLKRCVTGDKCGCYIEDTRYQPGESVPTDKICESCTCTNTSEIICRPDEGKVLNQTQDGVFCYWEICGPNGTVVQHFNICGSSTPIPSTLTSFTTISTPISTTPISTTITTTTATATTTVTVTATTTVTMTPTPVCCFWSDWINNNHPSSDIDGGEQETFKHVCSAPEDIECRAAIEPKLSWKELGQKVQCDVSEGLTCKNEDQYGIGEFERCYDYEIRVNCCLPMEYCTPSTISPTTSTTTLSTTPPTSSPTTIPTTSPLTSSATSPTTSPITSTVSPTTSAITSPTSLPTTTSVISPTTSSTTSPTTSPTTPITTSPTTPSTTSPTTSSTTSPTTPSTTSPTTSPTTTSTTSPITPSTTSPTTSPTTPSTTSPTTPSTTSPTTPSTTSPTTTSTTSPTTPSTTSPTTTPTISSTATPMTSVTTSQTSSSATSPNSSPTSSATSSPTTSSGASTATSPSTSPSTSSTFTTSFHPTCFEYCEWTGWLDSGKPTYDIKSGDFELIGGACKPHFKAENISCRAAMFSNVPLDQLGQKVVCNIDVGLVCKNEDQEIGGTIPMRLCLNYEINVYCCNTTCATSTPSSTTTETPTTTSTTKTSIPTPTTTQTPSPANHTQVPPSTSTTTQTTTPTPITETSTPTSTISQTPSPASTTTVTPATTSTTTETSTSISTTTQTTSPTPTVTETSTPRSTTTQTPSPVPTTTETPTPTPTIGETTTPTSTTTQTTTSTSTVTETSTPSSTTTQMPSPSPTTTVTPTPVPTTTQVPPSTSTTTQTTTPTPITETSTPTSTISQTPSPASTTTVTPATTSTTTETSTSISTTTQTTSPTPTVTETSTPRSTTTQTPSPVPTTTVTPTPTPTIGEPTTPTSTVTETFTPRSTTTQTPSPVPTTTVTSTPTPTIGETTTPTSTTTQTTSSTSTVTETSTPSSTTTQMPSPSPTTTVTSTPVPTTTQVPPSTSTTTQTTTPTPITETSTPSSTTTQTPSPTPTTTVTPPTSTPTTTGPSPSTYTTTQTTTPTPITETTSTPTSTTTQTPSPTPTTTVTPPTSTPTTTGPPPSTYTTTQTTTPTPITETTSTPTSTTTQTPSPTPTTTVTPPTSTPTTTGPSTSTSTTTQTTTPTPIPETSTPSSTITQTSSPVPTTTETTTQTTTSISTVTETSTASSTTTQTPSPSPTTTVTPTPAPTTTGPPPSISTTTQTTTPTPITETSTPTSTTTQTPSPTPTTTVTPPTSTPTTTGPSTSTSTTTQTTTPTPTGTETFTPRSTTTQTTSSSPTTSGTPTPTPITTHTSTLTSTTEATTPTPIIETSTPKSATTQTPSPSPTTTVTPTTATVSITSTPTTSETPIPISTTTEISTPTSPVTTTTIIGYPTSTPTTIITETSTLPSTISETASSTSPTTESTSSTSTSPPPTPTPTTTIKETPTPTNTVPTTGSTSSKPPTESSTPVTPQSTPSPSTESTTPHGGTPVTTTATSSTASSPGTSPFVSSSVGSTPFSPPGSTPGPTTSSVHAHLLNGHNRANFTYHKTTLHIHPYIPHCANGNHHKARINHTNYLGDYQDLVLGDSLFSLPNHLSQHCLDQHCNHGYMLCCG</sequence>
<feature type="chain" id="PRO_5046612161" evidence="9">
    <location>
        <begin position="21"/>
        <end position="2788"/>
    </location>
</feature>
<evidence type="ECO:0000256" key="7">
    <source>
        <dbReference type="ARBA" id="ARBA00023180"/>
    </source>
</evidence>
<keyword evidence="5" id="KW-0186">Copper</keyword>
<feature type="signal peptide" evidence="9">
    <location>
        <begin position="1"/>
        <end position="20"/>
    </location>
</feature>
<dbReference type="Proteomes" id="UP001623349">
    <property type="component" value="Unassembled WGS sequence"/>
</dbReference>
<evidence type="ECO:0000256" key="6">
    <source>
        <dbReference type="ARBA" id="ARBA00023157"/>
    </source>
</evidence>
<evidence type="ECO:0000256" key="9">
    <source>
        <dbReference type="SAM" id="SignalP"/>
    </source>
</evidence>
<dbReference type="InterPro" id="IPR001846">
    <property type="entry name" value="VWF_type-D"/>
</dbReference>
<dbReference type="InterPro" id="IPR014853">
    <property type="entry name" value="VWF/SSPO/ZAN-like_Cys-rich_dom"/>
</dbReference>
<keyword evidence="4" id="KW-0677">Repeat</keyword>
<dbReference type="Pfam" id="PF13330">
    <property type="entry name" value="Mucin2_WxxW"/>
    <property type="match status" value="2"/>
</dbReference>
<evidence type="ECO:0000259" key="10">
    <source>
        <dbReference type="PROSITE" id="PS51233"/>
    </source>
</evidence>
<dbReference type="InterPro" id="IPR050780">
    <property type="entry name" value="Mucin_vWF_Thrombospondin_sf"/>
</dbReference>
<gene>
    <name evidence="11" type="ORF">APTSU1_000814900</name>
</gene>
<dbReference type="Pfam" id="PF01826">
    <property type="entry name" value="TIL"/>
    <property type="match status" value="1"/>
</dbReference>
<feature type="compositionally biased region" description="Pro residues" evidence="8">
    <location>
        <begin position="2378"/>
        <end position="2389"/>
    </location>
</feature>
<dbReference type="InterPro" id="IPR001007">
    <property type="entry name" value="VWF_dom"/>
</dbReference>
<dbReference type="InterPro" id="IPR025155">
    <property type="entry name" value="WxxW_domain"/>
</dbReference>
<name>A0ABQ0F0U1_APOSI</name>
<feature type="region of interest" description="Disordered" evidence="8">
    <location>
        <begin position="1775"/>
        <end position="2706"/>
    </location>
</feature>
<comment type="caution">
    <text evidence="11">The sequence shown here is derived from an EMBL/GenBank/DDBJ whole genome shotgun (WGS) entry which is preliminary data.</text>
</comment>
<accession>A0ABQ0F0U1</accession>
<reference evidence="11 12" key="1">
    <citation type="submission" date="2024-08" db="EMBL/GenBank/DDBJ databases">
        <title>The draft genome of Apodemus speciosus.</title>
        <authorList>
            <person name="Nabeshima K."/>
            <person name="Suzuki S."/>
            <person name="Onuma M."/>
        </authorList>
    </citation>
    <scope>NUCLEOTIDE SEQUENCE [LARGE SCALE GENOMIC DNA]</scope>
    <source>
        <strain evidence="11">IB14-021</strain>
    </source>
</reference>
<dbReference type="SMART" id="SM00216">
    <property type="entry name" value="VWD"/>
    <property type="match status" value="3"/>
</dbReference>
<dbReference type="InterPro" id="IPR036084">
    <property type="entry name" value="Ser_inhib-like_sf"/>
</dbReference>
<keyword evidence="6" id="KW-1015">Disulfide bond</keyword>
<feature type="compositionally biased region" description="Low complexity" evidence="8">
    <location>
        <begin position="2256"/>
        <end position="2377"/>
    </location>
</feature>
<dbReference type="Pfam" id="PF00094">
    <property type="entry name" value="VWD"/>
    <property type="match status" value="3"/>
</dbReference>
<dbReference type="SUPFAM" id="SSF57567">
    <property type="entry name" value="Serine protease inhibitors"/>
    <property type="match status" value="3"/>
</dbReference>
<dbReference type="Pfam" id="PF23244">
    <property type="entry name" value="VWF"/>
    <property type="match status" value="2"/>
</dbReference>